<reference evidence="6" key="1">
    <citation type="submission" date="2024-02" db="EMBL/GenBank/DDBJ databases">
        <authorList>
            <consortium name="ELIXIR-Norway"/>
            <consortium name="Elixir Norway"/>
        </authorList>
    </citation>
    <scope>NUCLEOTIDE SEQUENCE</scope>
</reference>
<dbReference type="PANTHER" id="PTHR10137:SF0">
    <property type="entry name" value="V-TYPE PROTON ATPASE SUBUNIT C"/>
    <property type="match status" value="1"/>
</dbReference>
<protein>
    <recommendedName>
        <fullName evidence="5">V-type proton ATPase subunit C</fullName>
    </recommendedName>
</protein>
<gene>
    <name evidence="6" type="ORF">CSSPJE1EN1_LOCUS21310</name>
</gene>
<evidence type="ECO:0000256" key="2">
    <source>
        <dbReference type="ARBA" id="ARBA00022448"/>
    </source>
</evidence>
<dbReference type="Gene3D" id="3.30.70.1180">
    <property type="entry name" value="Vacuolar atp synthase subunit c, domain 1"/>
    <property type="match status" value="1"/>
</dbReference>
<organism evidence="6 7">
    <name type="scientific">Sphagnum jensenii</name>
    <dbReference type="NCBI Taxonomy" id="128206"/>
    <lineage>
        <taxon>Eukaryota</taxon>
        <taxon>Viridiplantae</taxon>
        <taxon>Streptophyta</taxon>
        <taxon>Embryophyta</taxon>
        <taxon>Bryophyta</taxon>
        <taxon>Sphagnophytina</taxon>
        <taxon>Sphagnopsida</taxon>
        <taxon>Sphagnales</taxon>
        <taxon>Sphagnaceae</taxon>
        <taxon>Sphagnum</taxon>
    </lineage>
</organism>
<dbReference type="CDD" id="cd14785">
    <property type="entry name" value="V-ATPase_C"/>
    <property type="match status" value="1"/>
</dbReference>
<accession>A0ABP0XE13</accession>
<dbReference type="InterPro" id="IPR036132">
    <property type="entry name" value="Vac_ATP_synth_c_sf"/>
</dbReference>
<dbReference type="SUPFAM" id="SSF118203">
    <property type="entry name" value="Vacuolar ATP synthase subunit C"/>
    <property type="match status" value="1"/>
</dbReference>
<comment type="function">
    <text evidence="5">Subunit of the V1 complex of vacuolar(H+)-ATPase (V-ATPase), a multisubunit enzyme composed of a peripheral complex (V1) that hydrolyzes ATP and a membrane integral complex (V0) that translocates protons. V-ATPase is responsible for acidifying and maintaining the pH of intracellular compartments and in some cell types, is targeted to the plasma membrane, where it is responsible for acidifying the extracellular environment. Subunit C is necessary for the assembly of the catalytic sector of the enzyme and is likely to have a specific function in its catalytic activity.</text>
</comment>
<dbReference type="Gene3D" id="1.20.1460.10">
    <property type="entry name" value="subunit c (vma5p) of the yeast v-atpase, domain 2"/>
    <property type="match status" value="1"/>
</dbReference>
<name>A0ABP0XE13_9BRYO</name>
<evidence type="ECO:0000256" key="4">
    <source>
        <dbReference type="ARBA" id="ARBA00023065"/>
    </source>
</evidence>
<dbReference type="EMBL" id="OZ020102">
    <property type="protein sequence ID" value="CAK9275832.1"/>
    <property type="molecule type" value="Genomic_DNA"/>
</dbReference>
<comment type="similarity">
    <text evidence="1 5">Belongs to the V-ATPase C subunit family.</text>
</comment>
<sequence length="380" mass="43083">MAALKYILVSLPLLNGQSANATWSNLYQSVSNIGFDIPIYKFQMPDLRVGTLDSLLSIGDDLTKTNAFVEGVTCKIRREIEEIERFTGSQSLSLCVNGVPVEIYFTRFSWDEAKYPVMAPIREIVNTIQESVAKLDIDLKVRVAEYTNAKNHLSNILRQETGSLLVRNLSSLVRAEDIVSSEHLTTLLVVVSKFRQKDWMAKYERLSTFVVPKSSRKLHEDNDYALYNVTLFRNVTEIFKATAHNEGFQVREFEFDPTTMGRQLEELERLQCDKDHLHKILQQWCYASYGEAFSAWIHICTIQLFSESILRYGLPPTFLAAALAPKGKDEKKVRRILDQLSGGANSTFWNDEEDDLAMVTLIGGEGAAYPYVSLTVNLPT</sequence>
<keyword evidence="7" id="KW-1185">Reference proteome</keyword>
<evidence type="ECO:0000313" key="7">
    <source>
        <dbReference type="Proteomes" id="UP001497444"/>
    </source>
</evidence>
<evidence type="ECO:0000256" key="1">
    <source>
        <dbReference type="ARBA" id="ARBA00006138"/>
    </source>
</evidence>
<proteinExistence type="inferred from homology"/>
<comment type="subunit">
    <text evidence="5">V-ATPase is a heteromultimeric enzyme composed of a peripheral catalytic V1 complex (components A to H) attached to an integral membrane V0 proton pore complex.</text>
</comment>
<evidence type="ECO:0000313" key="6">
    <source>
        <dbReference type="EMBL" id="CAK9275832.1"/>
    </source>
</evidence>
<keyword evidence="4 5" id="KW-0406">Ion transport</keyword>
<keyword evidence="2 5" id="KW-0813">Transport</keyword>
<dbReference type="Proteomes" id="UP001497444">
    <property type="component" value="Chromosome 7"/>
</dbReference>
<dbReference type="InterPro" id="IPR004907">
    <property type="entry name" value="ATPase_V1-cplx_csu"/>
</dbReference>
<dbReference type="Gene3D" id="3.30.70.100">
    <property type="match status" value="1"/>
</dbReference>
<evidence type="ECO:0000256" key="3">
    <source>
        <dbReference type="ARBA" id="ARBA00022781"/>
    </source>
</evidence>
<dbReference type="PANTHER" id="PTHR10137">
    <property type="entry name" value="V-TYPE PROTON ATPASE SUBUNIT C"/>
    <property type="match status" value="1"/>
</dbReference>
<dbReference type="Pfam" id="PF03223">
    <property type="entry name" value="V-ATPase_C"/>
    <property type="match status" value="1"/>
</dbReference>
<evidence type="ECO:0000256" key="5">
    <source>
        <dbReference type="RuleBase" id="RU364010"/>
    </source>
</evidence>
<keyword evidence="3 5" id="KW-0375">Hydrogen ion transport</keyword>